<reference evidence="2 3" key="1">
    <citation type="submission" date="2016-07" db="EMBL/GenBank/DDBJ databases">
        <title>Genomic analysis of zinc-resistant bacterium Mucilaginibacter pedocola TBZ30.</title>
        <authorList>
            <person name="Huang J."/>
            <person name="Tang J."/>
        </authorList>
    </citation>
    <scope>NUCLEOTIDE SEQUENCE [LARGE SCALE GENOMIC DNA]</scope>
    <source>
        <strain evidence="2 3">TBZ30</strain>
    </source>
</reference>
<dbReference type="OrthoDB" id="758931at2"/>
<dbReference type="RefSeq" id="WP_078346090.1">
    <property type="nucleotide sequence ID" value="NZ_MBTF01000001.1"/>
</dbReference>
<proteinExistence type="predicted"/>
<sequence length="217" mass="24247">MKNLYCLLFCLSLLACNSSPQSNSVKKPGHTGPFDLAKLSLTEHMPDILAIEHFAVQAKDTTDGTMLGYELFKTGDKKALNFGGAFLSGHNAHVSFHYEEKSGQLAGYELKLYSQPQSDTLIRLLGNNATPIFKRTKMPKGEIEIDVNGNEVKPGNSVRQTYRVWENSAKGITYYLTEDGTEPKLTTTLIALKKNTPFSKDMTSLKQLDWYKNEKSE</sequence>
<dbReference type="AlphaFoldDB" id="A0A1S9PLT9"/>
<feature type="chain" id="PRO_5012345740" description="Lipoprotein" evidence="1">
    <location>
        <begin position="23"/>
        <end position="217"/>
    </location>
</feature>
<dbReference type="PROSITE" id="PS51257">
    <property type="entry name" value="PROKAR_LIPOPROTEIN"/>
    <property type="match status" value="1"/>
</dbReference>
<organism evidence="2 3">
    <name type="scientific">Mucilaginibacter pedocola</name>
    <dbReference type="NCBI Taxonomy" id="1792845"/>
    <lineage>
        <taxon>Bacteria</taxon>
        <taxon>Pseudomonadati</taxon>
        <taxon>Bacteroidota</taxon>
        <taxon>Sphingobacteriia</taxon>
        <taxon>Sphingobacteriales</taxon>
        <taxon>Sphingobacteriaceae</taxon>
        <taxon>Mucilaginibacter</taxon>
    </lineage>
</organism>
<evidence type="ECO:0008006" key="4">
    <source>
        <dbReference type="Google" id="ProtNLM"/>
    </source>
</evidence>
<keyword evidence="3" id="KW-1185">Reference proteome</keyword>
<accession>A0A1S9PLT9</accession>
<feature type="signal peptide" evidence="1">
    <location>
        <begin position="1"/>
        <end position="22"/>
    </location>
</feature>
<gene>
    <name evidence="2" type="ORF">BC343_02260</name>
</gene>
<comment type="caution">
    <text evidence="2">The sequence shown here is derived from an EMBL/GenBank/DDBJ whole genome shotgun (WGS) entry which is preliminary data.</text>
</comment>
<evidence type="ECO:0000313" key="2">
    <source>
        <dbReference type="EMBL" id="OOQ61907.1"/>
    </source>
</evidence>
<protein>
    <recommendedName>
        <fullName evidence="4">Lipoprotein</fullName>
    </recommendedName>
</protein>
<evidence type="ECO:0000313" key="3">
    <source>
        <dbReference type="Proteomes" id="UP000189739"/>
    </source>
</evidence>
<evidence type="ECO:0000256" key="1">
    <source>
        <dbReference type="SAM" id="SignalP"/>
    </source>
</evidence>
<name>A0A1S9PLT9_9SPHI</name>
<keyword evidence="1" id="KW-0732">Signal</keyword>
<dbReference type="Proteomes" id="UP000189739">
    <property type="component" value="Unassembled WGS sequence"/>
</dbReference>
<dbReference type="EMBL" id="MBTF01000001">
    <property type="protein sequence ID" value="OOQ61907.1"/>
    <property type="molecule type" value="Genomic_DNA"/>
</dbReference>